<accession>A0ABY2QVH7</accession>
<dbReference type="Proteomes" id="UP000309667">
    <property type="component" value="Unassembled WGS sequence"/>
</dbReference>
<protein>
    <submittedName>
        <fullName evidence="1">Uncharacterized protein</fullName>
    </submittedName>
</protein>
<dbReference type="RefSeq" id="WP_136558539.1">
    <property type="nucleotide sequence ID" value="NZ_STGT01000003.1"/>
</dbReference>
<organism evidence="1 2">
    <name type="scientific">Rhizobium rhizophilum</name>
    <dbReference type="NCBI Taxonomy" id="1850373"/>
    <lineage>
        <taxon>Bacteria</taxon>
        <taxon>Pseudomonadati</taxon>
        <taxon>Pseudomonadota</taxon>
        <taxon>Alphaproteobacteria</taxon>
        <taxon>Hyphomicrobiales</taxon>
        <taxon>Rhizobiaceae</taxon>
        <taxon>Rhizobium/Agrobacterium group</taxon>
        <taxon>Rhizobium</taxon>
    </lineage>
</organism>
<proteinExistence type="predicted"/>
<sequence length="304" mass="34037">MTGAQRSSGSYFKPHPKSRQAFLEECVLIWCAGDADKSPHCDDPALMDALKAEIRNNVASRLGSAPPETIDYFAGVELAAFRSQEVARYYSNKLDELLAPRPKKGNRRREVPAHLPLRPSRTVITFVAAGIKGQNPTASRNAIYSMTADHLRDGIPKSEANRRLSIKNVRDAVESHGLFDDIETIAARHRREFDRVRIKGMPHVWDCGVYDWMVLGRRLARMLDKEDGYMWPVLFEKLIAWPMGSFERCYAKARAGKRFAGLYGADLARAIHAALDLRAWVLRDLDASTAHSPKTGTRTASSAD</sequence>
<evidence type="ECO:0000313" key="2">
    <source>
        <dbReference type="Proteomes" id="UP000309667"/>
    </source>
</evidence>
<reference evidence="1 2" key="1">
    <citation type="submission" date="2019-04" db="EMBL/GenBank/DDBJ databases">
        <title>Genome sequence of strain 7209-2.</title>
        <authorList>
            <person name="Gao J."/>
            <person name="Sun J."/>
        </authorList>
    </citation>
    <scope>NUCLEOTIDE SEQUENCE [LARGE SCALE GENOMIC DNA]</scope>
    <source>
        <strain evidence="1 2">7209-2</strain>
    </source>
</reference>
<comment type="caution">
    <text evidence="1">The sequence shown here is derived from an EMBL/GenBank/DDBJ whole genome shotgun (WGS) entry which is preliminary data.</text>
</comment>
<name>A0ABY2QVH7_9HYPH</name>
<keyword evidence="2" id="KW-1185">Reference proteome</keyword>
<evidence type="ECO:0000313" key="1">
    <source>
        <dbReference type="EMBL" id="THV13849.1"/>
    </source>
</evidence>
<dbReference type="EMBL" id="STGT01000003">
    <property type="protein sequence ID" value="THV13849.1"/>
    <property type="molecule type" value="Genomic_DNA"/>
</dbReference>
<gene>
    <name evidence="1" type="ORF">E9677_13190</name>
</gene>